<comment type="caution">
    <text evidence="13">The sequence shown here is derived from an EMBL/GenBank/DDBJ whole genome shotgun (WGS) entry which is preliminary data.</text>
</comment>
<evidence type="ECO:0000256" key="10">
    <source>
        <dbReference type="ARBA" id="ARBA00023014"/>
    </source>
</evidence>
<evidence type="ECO:0000259" key="12">
    <source>
        <dbReference type="SMART" id="SM00986"/>
    </source>
</evidence>
<dbReference type="InterPro" id="IPR036895">
    <property type="entry name" value="Uracil-DNA_glycosylase-like_sf"/>
</dbReference>
<evidence type="ECO:0000256" key="11">
    <source>
        <dbReference type="ARBA" id="ARBA00023204"/>
    </source>
</evidence>
<keyword evidence="11" id="KW-0234">DNA repair</keyword>
<keyword evidence="5" id="KW-0004">4Fe-4S</keyword>
<proteinExistence type="inferred from homology"/>
<evidence type="ECO:0000256" key="1">
    <source>
        <dbReference type="ARBA" id="ARBA00001400"/>
    </source>
</evidence>
<dbReference type="SMART" id="SM00986">
    <property type="entry name" value="UDG"/>
    <property type="match status" value="1"/>
</dbReference>
<accession>A0A8J6Y5D0</accession>
<dbReference type="GO" id="GO:0006281">
    <property type="term" value="P:DNA repair"/>
    <property type="evidence" value="ECO:0007669"/>
    <property type="project" value="UniProtKB-KW"/>
</dbReference>
<dbReference type="PANTHER" id="PTHR33693">
    <property type="entry name" value="TYPE-5 URACIL-DNA GLYCOSYLASE"/>
    <property type="match status" value="1"/>
</dbReference>
<evidence type="ECO:0000256" key="4">
    <source>
        <dbReference type="ARBA" id="ARBA00019403"/>
    </source>
</evidence>
<dbReference type="CDD" id="cd10030">
    <property type="entry name" value="UDG-F4_TTUDGA_SPO1dp_like"/>
    <property type="match status" value="1"/>
</dbReference>
<dbReference type="InterPro" id="IPR005273">
    <property type="entry name" value="Ura-DNA_glyco_family4"/>
</dbReference>
<evidence type="ECO:0000313" key="14">
    <source>
        <dbReference type="Proteomes" id="UP000648239"/>
    </source>
</evidence>
<evidence type="ECO:0000256" key="2">
    <source>
        <dbReference type="ARBA" id="ARBA00006521"/>
    </source>
</evidence>
<evidence type="ECO:0000256" key="6">
    <source>
        <dbReference type="ARBA" id="ARBA00022723"/>
    </source>
</evidence>
<protein>
    <recommendedName>
        <fullName evidence="4">Type-4 uracil-DNA glycosylase</fullName>
        <ecNumber evidence="3">3.2.2.27</ecNumber>
    </recommendedName>
</protein>
<dbReference type="GO" id="GO:0051539">
    <property type="term" value="F:4 iron, 4 sulfur cluster binding"/>
    <property type="evidence" value="ECO:0007669"/>
    <property type="project" value="UniProtKB-KW"/>
</dbReference>
<name>A0A8J6Y5D0_9BACT</name>
<feature type="domain" description="Uracil-DNA glycosylase-like" evidence="12">
    <location>
        <begin position="45"/>
        <end position="193"/>
    </location>
</feature>
<evidence type="ECO:0000313" key="13">
    <source>
        <dbReference type="EMBL" id="MBD3868454.1"/>
    </source>
</evidence>
<dbReference type="AlphaFoldDB" id="A0A8J6Y5D0"/>
<comment type="similarity">
    <text evidence="2">Belongs to the uracil-DNA glycosylase (UDG) superfamily. Type 4 (UDGa) family.</text>
</comment>
<dbReference type="SMART" id="SM00987">
    <property type="entry name" value="UreE_C"/>
    <property type="match status" value="1"/>
</dbReference>
<dbReference type="GO" id="GO:0004844">
    <property type="term" value="F:uracil DNA N-glycosylase activity"/>
    <property type="evidence" value="ECO:0007669"/>
    <property type="project" value="UniProtKB-EC"/>
</dbReference>
<dbReference type="Gene3D" id="3.40.470.10">
    <property type="entry name" value="Uracil-DNA glycosylase-like domain"/>
    <property type="match status" value="1"/>
</dbReference>
<gene>
    <name evidence="13" type="ORF">IFK94_10060</name>
</gene>
<dbReference type="EMBL" id="JACXWD010000032">
    <property type="protein sequence ID" value="MBD3868454.1"/>
    <property type="molecule type" value="Genomic_DNA"/>
</dbReference>
<comment type="catalytic activity">
    <reaction evidence="1">
        <text>Hydrolyzes single-stranded DNA or mismatched double-stranded DNA and polynucleotides, releasing free uracil.</text>
        <dbReference type="EC" id="3.2.2.27"/>
    </reaction>
</comment>
<sequence>MEEGDGAVHDDESRLALAGNLGEVREVLGDCTRCKLHQDRKNVVFGVGNENADLMFIGEGPGADEDEQGEPFVGRAGRKLTEMIKAIGYERKDVYIANIVKCRPPGNRDPQPDEVATCSPFLYAQIQAIAPKVIVTLGSPATKTLLESRTGITRLRGRWHDFQGIPLMPTFHPAYLLRRYTVENRTLVFSDLKAARARIDETE</sequence>
<dbReference type="SUPFAM" id="SSF52141">
    <property type="entry name" value="Uracil-DNA glycosylase-like"/>
    <property type="match status" value="1"/>
</dbReference>
<evidence type="ECO:0000256" key="7">
    <source>
        <dbReference type="ARBA" id="ARBA00022763"/>
    </source>
</evidence>
<evidence type="ECO:0000256" key="8">
    <source>
        <dbReference type="ARBA" id="ARBA00022801"/>
    </source>
</evidence>
<evidence type="ECO:0000256" key="3">
    <source>
        <dbReference type="ARBA" id="ARBA00012030"/>
    </source>
</evidence>
<evidence type="ECO:0000256" key="5">
    <source>
        <dbReference type="ARBA" id="ARBA00022485"/>
    </source>
</evidence>
<dbReference type="InterPro" id="IPR005122">
    <property type="entry name" value="Uracil-DNA_glycosylase-like"/>
</dbReference>
<dbReference type="Proteomes" id="UP000648239">
    <property type="component" value="Unassembled WGS sequence"/>
</dbReference>
<evidence type="ECO:0000256" key="9">
    <source>
        <dbReference type="ARBA" id="ARBA00023004"/>
    </source>
</evidence>
<dbReference type="GO" id="GO:0046872">
    <property type="term" value="F:metal ion binding"/>
    <property type="evidence" value="ECO:0007669"/>
    <property type="project" value="UniProtKB-KW"/>
</dbReference>
<dbReference type="InterPro" id="IPR051536">
    <property type="entry name" value="UDG_Type-4/5"/>
</dbReference>
<reference evidence="13 14" key="1">
    <citation type="submission" date="2020-08" db="EMBL/GenBank/DDBJ databases">
        <title>Acidobacteriota in marine sediments use diverse sulfur dissimilation pathways.</title>
        <authorList>
            <person name="Wasmund K."/>
        </authorList>
    </citation>
    <scope>NUCLEOTIDE SEQUENCE [LARGE SCALE GENOMIC DNA]</scope>
    <source>
        <strain evidence="13">MAG AM4</strain>
    </source>
</reference>
<keyword evidence="9" id="KW-0408">Iron</keyword>
<dbReference type="Pfam" id="PF03167">
    <property type="entry name" value="UDG"/>
    <property type="match status" value="1"/>
</dbReference>
<dbReference type="PANTHER" id="PTHR33693:SF1">
    <property type="entry name" value="TYPE-4 URACIL-DNA GLYCOSYLASE"/>
    <property type="match status" value="1"/>
</dbReference>
<keyword evidence="8" id="KW-0378">Hydrolase</keyword>
<keyword evidence="7" id="KW-0227">DNA damage</keyword>
<keyword evidence="6" id="KW-0479">Metal-binding</keyword>
<dbReference type="NCBIfam" id="TIGR00758">
    <property type="entry name" value="UDG_fam4"/>
    <property type="match status" value="1"/>
</dbReference>
<organism evidence="13 14">
    <name type="scientific">Candidatus Polarisedimenticola svalbardensis</name>
    <dbReference type="NCBI Taxonomy" id="2886004"/>
    <lineage>
        <taxon>Bacteria</taxon>
        <taxon>Pseudomonadati</taxon>
        <taxon>Acidobacteriota</taxon>
        <taxon>Candidatus Polarisedimenticolia</taxon>
        <taxon>Candidatus Polarisedimenticolales</taxon>
        <taxon>Candidatus Polarisedimenticolaceae</taxon>
        <taxon>Candidatus Polarisedimenticola</taxon>
    </lineage>
</organism>
<dbReference type="EC" id="3.2.2.27" evidence="3"/>
<keyword evidence="10" id="KW-0411">Iron-sulfur</keyword>